<dbReference type="PROSITE" id="PS50013">
    <property type="entry name" value="CHROMO_2"/>
    <property type="match status" value="1"/>
</dbReference>
<organism evidence="2 3">
    <name type="scientific">Cucumis melo var. makuwa</name>
    <name type="common">Oriental melon</name>
    <dbReference type="NCBI Taxonomy" id="1194695"/>
    <lineage>
        <taxon>Eukaryota</taxon>
        <taxon>Viridiplantae</taxon>
        <taxon>Streptophyta</taxon>
        <taxon>Embryophyta</taxon>
        <taxon>Tracheophyta</taxon>
        <taxon>Spermatophyta</taxon>
        <taxon>Magnoliopsida</taxon>
        <taxon>eudicotyledons</taxon>
        <taxon>Gunneridae</taxon>
        <taxon>Pentapetalae</taxon>
        <taxon>rosids</taxon>
        <taxon>fabids</taxon>
        <taxon>Cucurbitales</taxon>
        <taxon>Cucurbitaceae</taxon>
        <taxon>Benincaseae</taxon>
        <taxon>Cucumis</taxon>
    </lineage>
</organism>
<name>A0A5A7TDW2_CUCMM</name>
<dbReference type="EMBL" id="SSTE01016683">
    <property type="protein sequence ID" value="KAA0041148.1"/>
    <property type="molecule type" value="Genomic_DNA"/>
</dbReference>
<dbReference type="InterPro" id="IPR000953">
    <property type="entry name" value="Chromo/chromo_shadow_dom"/>
</dbReference>
<evidence type="ECO:0000259" key="1">
    <source>
        <dbReference type="PROSITE" id="PS50013"/>
    </source>
</evidence>
<dbReference type="Proteomes" id="UP000321393">
    <property type="component" value="Unassembled WGS sequence"/>
</dbReference>
<gene>
    <name evidence="2" type="ORF">E6C27_scaffold128G00680</name>
</gene>
<comment type="caution">
    <text evidence="2">The sequence shown here is derived from an EMBL/GenBank/DDBJ whole genome shotgun (WGS) entry which is preliminary data.</text>
</comment>
<dbReference type="InterPro" id="IPR016197">
    <property type="entry name" value="Chromo-like_dom_sf"/>
</dbReference>
<protein>
    <recommendedName>
        <fullName evidence="1">Chromo domain-containing protein</fullName>
    </recommendedName>
</protein>
<reference evidence="2 3" key="1">
    <citation type="submission" date="2019-08" db="EMBL/GenBank/DDBJ databases">
        <title>Draft genome sequences of two oriental melons (Cucumis melo L. var makuwa).</title>
        <authorList>
            <person name="Kwon S.-Y."/>
        </authorList>
    </citation>
    <scope>NUCLEOTIDE SEQUENCE [LARGE SCALE GENOMIC DNA]</scope>
    <source>
        <strain evidence="3">cv. SW 3</strain>
        <tissue evidence="2">Leaf</tissue>
    </source>
</reference>
<sequence length="198" mass="22641">MPNNLRKEKLKTILPSPEPKFTPNQRHAIYLGFLPASCHIQSFSDLGFSPCRDLGFTINQHHTSYLGFPPASHHIQSFSNLGFAFNQCLVTILPRHGILPSSRFGIHNQPATHELPDIYFSPASCQVNLTGHLLPRLILLGVVIQADLPRLNDEFEAVMEPEQIYGVRWTVNDKCQEWLMRWKNHNDNKATWEAVEMM</sequence>
<dbReference type="SUPFAM" id="SSF54160">
    <property type="entry name" value="Chromo domain-like"/>
    <property type="match status" value="1"/>
</dbReference>
<evidence type="ECO:0000313" key="3">
    <source>
        <dbReference type="Proteomes" id="UP000321393"/>
    </source>
</evidence>
<proteinExistence type="predicted"/>
<feature type="domain" description="Chromo" evidence="1">
    <location>
        <begin position="159"/>
        <end position="198"/>
    </location>
</feature>
<evidence type="ECO:0000313" key="2">
    <source>
        <dbReference type="EMBL" id="KAA0041148.1"/>
    </source>
</evidence>
<dbReference type="AlphaFoldDB" id="A0A5A7TDW2"/>
<accession>A0A5A7TDW2</accession>